<evidence type="ECO:0000313" key="15">
    <source>
        <dbReference type="Proteomes" id="UP001163255"/>
    </source>
</evidence>
<evidence type="ECO:0000313" key="14">
    <source>
        <dbReference type="EMBL" id="UYM14311.1"/>
    </source>
</evidence>
<dbReference type="InterPro" id="IPR027417">
    <property type="entry name" value="P-loop_NTPase"/>
</dbReference>
<dbReference type="PROSITE" id="PS51195">
    <property type="entry name" value="Q_MOTIF"/>
    <property type="match status" value="1"/>
</dbReference>
<keyword evidence="4 8" id="KW-0347">Helicase</keyword>
<dbReference type="SUPFAM" id="SSF52540">
    <property type="entry name" value="P-loop containing nucleoside triphosphate hydrolases"/>
    <property type="match status" value="1"/>
</dbReference>
<feature type="compositionally biased region" description="Basic and acidic residues" evidence="10">
    <location>
        <begin position="556"/>
        <end position="579"/>
    </location>
</feature>
<dbReference type="Gene3D" id="3.30.70.330">
    <property type="match status" value="1"/>
</dbReference>
<keyword evidence="6 8" id="KW-0694">RNA-binding</keyword>
<dbReference type="InterPro" id="IPR011545">
    <property type="entry name" value="DEAD/DEAH_box_helicase_dom"/>
</dbReference>
<gene>
    <name evidence="8" type="primary">deaD</name>
    <name evidence="8" type="synonym">csdA</name>
    <name evidence="14" type="ORF">NX720_15545</name>
</gene>
<dbReference type="InterPro" id="IPR000629">
    <property type="entry name" value="RNA-helicase_DEAD-box_CS"/>
</dbReference>
<dbReference type="PROSITE" id="PS00039">
    <property type="entry name" value="DEAD_ATP_HELICASE"/>
    <property type="match status" value="1"/>
</dbReference>
<sequence>MSDTETVPSFAEMPLAPAVIKAVQDVGYETPSPIQAQSIPHLLEGKDLLGLAQTGTGKTAAFALPLLSRVDTKKRHPQILVLAPTRELAIQVAEAFQRYARHMPGFHVLPVYGGQDMRGQLRGLQRGAQVIVGTPGRVMDHLRRGSMKLDDLKAIVLDEADEMLRMGFVDDIEWIMEQTPSERQVALFSATMPRQIRKIADTHLTDPVTVEIKSKTATVDTITQKVCMVSGYHKLDALTRILEVEPFDAMIIFVRTKTATVELAEKLEARGFSAAALNGDMSQALREKVIDRLKKSSLDILIATDVAARGLDVERMSHVVNYDIPYDTEAYVHRIGRTGRAGRQGTAILFATHRERRMLRAIEQATRQRIDDMRLPSMRDVRDMRIRQFKEDVTKSLELGEEKLADFRNIVNELMTEGEMSPEDLAAALCFMAQKERPFPDGKEPERQQRQRRERDDRRGERGDRPRRDRREDNEGMVRYRVEVGREQGINPGDLVGAIANESKIPGKNIGHIRLFERCSSIYLPEGMDDSTLASLKQVKVRNKPLEMSVWIDDGSVREERPRRRRRDGEFRRDRDRRSNASRSASHNNPSRKPRQRDREDRS</sequence>
<protein>
    <recommendedName>
        <fullName evidence="8">ATP-dependent RNA helicase DeaD</fullName>
        <ecNumber evidence="8">3.6.4.13</ecNumber>
    </recommendedName>
    <alternativeName>
        <fullName evidence="8">Cold-shock DEAD box protein A</fullName>
    </alternativeName>
</protein>
<evidence type="ECO:0000256" key="7">
    <source>
        <dbReference type="ARBA" id="ARBA00023016"/>
    </source>
</evidence>
<evidence type="ECO:0000256" key="8">
    <source>
        <dbReference type="HAMAP-Rule" id="MF_00964"/>
    </source>
</evidence>
<dbReference type="Proteomes" id="UP001163255">
    <property type="component" value="Chromosome"/>
</dbReference>
<evidence type="ECO:0000256" key="10">
    <source>
        <dbReference type="SAM" id="MobiDB-lite"/>
    </source>
</evidence>
<keyword evidence="3 8" id="KW-0378">Hydrolase</keyword>
<dbReference type="Pfam" id="PF03880">
    <property type="entry name" value="DbpA"/>
    <property type="match status" value="1"/>
</dbReference>
<feature type="domain" description="DEAD-box RNA helicase Q" evidence="13">
    <location>
        <begin position="8"/>
        <end position="36"/>
    </location>
</feature>
<dbReference type="Gene3D" id="3.40.50.300">
    <property type="entry name" value="P-loop containing nucleotide triphosphate hydrolases"/>
    <property type="match status" value="2"/>
</dbReference>
<accession>A0ABY6GQH0</accession>
<keyword evidence="1 8" id="KW-0963">Cytoplasm</keyword>
<comment type="function">
    <text evidence="8">DEAD-box RNA helicase involved in various cellular processes at low temperature, including ribosome biogenesis, mRNA degradation and translation initiation.</text>
</comment>
<dbReference type="PROSITE" id="PS51192">
    <property type="entry name" value="HELICASE_ATP_BIND_1"/>
    <property type="match status" value="1"/>
</dbReference>
<dbReference type="PANTHER" id="PTHR47963">
    <property type="entry name" value="DEAD-BOX ATP-DEPENDENT RNA HELICASE 47, MITOCHONDRIAL"/>
    <property type="match status" value="1"/>
</dbReference>
<evidence type="ECO:0000256" key="4">
    <source>
        <dbReference type="ARBA" id="ARBA00022806"/>
    </source>
</evidence>
<name>A0ABY6GQH0_9GAMM</name>
<keyword evidence="15" id="KW-1185">Reference proteome</keyword>
<dbReference type="Pfam" id="PF00270">
    <property type="entry name" value="DEAD"/>
    <property type="match status" value="1"/>
</dbReference>
<dbReference type="InterPro" id="IPR028618">
    <property type="entry name" value="DEAD_helicase_DeaD"/>
</dbReference>
<dbReference type="InterPro" id="IPR001650">
    <property type="entry name" value="Helicase_C-like"/>
</dbReference>
<feature type="domain" description="Helicase C-terminal" evidence="12">
    <location>
        <begin position="234"/>
        <end position="382"/>
    </location>
</feature>
<dbReference type="PANTHER" id="PTHR47963:SF8">
    <property type="entry name" value="ATP-DEPENDENT RNA HELICASE DEAD"/>
    <property type="match status" value="1"/>
</dbReference>
<dbReference type="InterPro" id="IPR012677">
    <property type="entry name" value="Nucleotide-bd_a/b_plait_sf"/>
</dbReference>
<feature type="region of interest" description="Disordered" evidence="10">
    <location>
        <begin position="556"/>
        <end position="603"/>
    </location>
</feature>
<dbReference type="HAMAP" id="MF_00964">
    <property type="entry name" value="DEAD_helicase_DeaD"/>
    <property type="match status" value="1"/>
</dbReference>
<keyword evidence="7 8" id="KW-0346">Stress response</keyword>
<comment type="subcellular location">
    <subcellularLocation>
        <location evidence="8">Cytoplasm</location>
    </subcellularLocation>
</comment>
<dbReference type="InterPro" id="IPR050547">
    <property type="entry name" value="DEAD_box_RNA_helicases"/>
</dbReference>
<feature type="domain" description="Helicase ATP-binding" evidence="11">
    <location>
        <begin position="39"/>
        <end position="210"/>
    </location>
</feature>
<comment type="catalytic activity">
    <reaction evidence="8">
        <text>ATP + H2O = ADP + phosphate + H(+)</text>
        <dbReference type="Rhea" id="RHEA:13065"/>
        <dbReference type="ChEBI" id="CHEBI:15377"/>
        <dbReference type="ChEBI" id="CHEBI:15378"/>
        <dbReference type="ChEBI" id="CHEBI:30616"/>
        <dbReference type="ChEBI" id="CHEBI:43474"/>
        <dbReference type="ChEBI" id="CHEBI:456216"/>
        <dbReference type="EC" id="3.6.4.13"/>
    </reaction>
</comment>
<proteinExistence type="inferred from homology"/>
<dbReference type="Pfam" id="PF25399">
    <property type="entry name" value="DeaD_dimer"/>
    <property type="match status" value="1"/>
</dbReference>
<keyword evidence="5 8" id="KW-0067">ATP-binding</keyword>
<feature type="region of interest" description="Disordered" evidence="10">
    <location>
        <begin position="436"/>
        <end position="480"/>
    </location>
</feature>
<dbReference type="EMBL" id="CP103300">
    <property type="protein sequence ID" value="UYM14311.1"/>
    <property type="molecule type" value="Genomic_DNA"/>
</dbReference>
<evidence type="ECO:0000256" key="9">
    <source>
        <dbReference type="PROSITE-ProRule" id="PRU00552"/>
    </source>
</evidence>
<dbReference type="InterPro" id="IPR005580">
    <property type="entry name" value="DbpA/CsdA_RNA-bd_dom"/>
</dbReference>
<dbReference type="EC" id="3.6.4.13" evidence="8"/>
<reference evidence="14" key="1">
    <citation type="submission" date="2022-10" db="EMBL/GenBank/DDBJ databases">
        <title>Completed Genome Sequence of two octocoral isolated bacterium, Endozoicomonas euniceicola EF212T and Endozoicomonas gorgoniicola PS125T.</title>
        <authorList>
            <person name="Chiou Y.-J."/>
            <person name="Chen Y.-H."/>
        </authorList>
    </citation>
    <scope>NUCLEOTIDE SEQUENCE</scope>
    <source>
        <strain evidence="14">EF212</strain>
    </source>
</reference>
<dbReference type="InterPro" id="IPR014014">
    <property type="entry name" value="RNA_helicase_DEAD_Q_motif"/>
</dbReference>
<evidence type="ECO:0000256" key="3">
    <source>
        <dbReference type="ARBA" id="ARBA00022801"/>
    </source>
</evidence>
<dbReference type="SMART" id="SM00490">
    <property type="entry name" value="HELICc"/>
    <property type="match status" value="1"/>
</dbReference>
<dbReference type="PROSITE" id="PS51194">
    <property type="entry name" value="HELICASE_CTER"/>
    <property type="match status" value="1"/>
</dbReference>
<dbReference type="GO" id="GO:0004386">
    <property type="term" value="F:helicase activity"/>
    <property type="evidence" value="ECO:0007669"/>
    <property type="project" value="UniProtKB-KW"/>
</dbReference>
<dbReference type="CDD" id="cd18787">
    <property type="entry name" value="SF2_C_DEAD"/>
    <property type="match status" value="1"/>
</dbReference>
<dbReference type="SMART" id="SM00487">
    <property type="entry name" value="DEXDc"/>
    <property type="match status" value="1"/>
</dbReference>
<evidence type="ECO:0000259" key="11">
    <source>
        <dbReference type="PROSITE" id="PS51192"/>
    </source>
</evidence>
<dbReference type="CDD" id="cd12499">
    <property type="entry name" value="RRM_EcCsdA_like"/>
    <property type="match status" value="1"/>
</dbReference>
<evidence type="ECO:0000259" key="13">
    <source>
        <dbReference type="PROSITE" id="PS51195"/>
    </source>
</evidence>
<evidence type="ECO:0000256" key="6">
    <source>
        <dbReference type="ARBA" id="ARBA00022884"/>
    </source>
</evidence>
<evidence type="ECO:0000256" key="2">
    <source>
        <dbReference type="ARBA" id="ARBA00022741"/>
    </source>
</evidence>
<organism evidence="14 15">
    <name type="scientific">Endozoicomonas euniceicola</name>
    <dbReference type="NCBI Taxonomy" id="1234143"/>
    <lineage>
        <taxon>Bacteria</taxon>
        <taxon>Pseudomonadati</taxon>
        <taxon>Pseudomonadota</taxon>
        <taxon>Gammaproteobacteria</taxon>
        <taxon>Oceanospirillales</taxon>
        <taxon>Endozoicomonadaceae</taxon>
        <taxon>Endozoicomonas</taxon>
    </lineage>
</organism>
<evidence type="ECO:0000259" key="12">
    <source>
        <dbReference type="PROSITE" id="PS51194"/>
    </source>
</evidence>
<evidence type="ECO:0000256" key="1">
    <source>
        <dbReference type="ARBA" id="ARBA00022490"/>
    </source>
</evidence>
<dbReference type="InterPro" id="IPR044742">
    <property type="entry name" value="DEAD/DEAH_RhlB"/>
</dbReference>
<dbReference type="RefSeq" id="WP_262595717.1">
    <property type="nucleotide sequence ID" value="NZ_CP103300.1"/>
</dbReference>
<dbReference type="InterPro" id="IPR057325">
    <property type="entry name" value="DeaD_dimer"/>
</dbReference>
<dbReference type="InterPro" id="IPR034415">
    <property type="entry name" value="CsdA_RRM"/>
</dbReference>
<evidence type="ECO:0000256" key="5">
    <source>
        <dbReference type="ARBA" id="ARBA00022840"/>
    </source>
</evidence>
<dbReference type="CDD" id="cd00268">
    <property type="entry name" value="DEADc"/>
    <property type="match status" value="1"/>
</dbReference>
<comment type="similarity">
    <text evidence="8">Belongs to the DEAD box helicase family. DeaD/CsdA subfamily.</text>
</comment>
<dbReference type="Pfam" id="PF00271">
    <property type="entry name" value="Helicase_C"/>
    <property type="match status" value="1"/>
</dbReference>
<dbReference type="InterPro" id="IPR014001">
    <property type="entry name" value="Helicase_ATP-bd"/>
</dbReference>
<keyword evidence="2 8" id="KW-0547">Nucleotide-binding</keyword>
<feature type="short sequence motif" description="Q motif" evidence="9">
    <location>
        <begin position="8"/>
        <end position="36"/>
    </location>
</feature>